<evidence type="ECO:0000256" key="1">
    <source>
        <dbReference type="SAM" id="SignalP"/>
    </source>
</evidence>
<feature type="signal peptide" evidence="1">
    <location>
        <begin position="1"/>
        <end position="25"/>
    </location>
</feature>
<keyword evidence="3" id="KW-1185">Reference proteome</keyword>
<dbReference type="Proteomes" id="UP000499080">
    <property type="component" value="Unassembled WGS sequence"/>
</dbReference>
<keyword evidence="1" id="KW-0732">Signal</keyword>
<comment type="caution">
    <text evidence="2">The sequence shown here is derived from an EMBL/GenBank/DDBJ whole genome shotgun (WGS) entry which is preliminary data.</text>
</comment>
<dbReference type="AlphaFoldDB" id="A0A4Y2AVW9"/>
<organism evidence="2 3">
    <name type="scientific">Araneus ventricosus</name>
    <name type="common">Orbweaver spider</name>
    <name type="synonym">Epeira ventricosa</name>
    <dbReference type="NCBI Taxonomy" id="182803"/>
    <lineage>
        <taxon>Eukaryota</taxon>
        <taxon>Metazoa</taxon>
        <taxon>Ecdysozoa</taxon>
        <taxon>Arthropoda</taxon>
        <taxon>Chelicerata</taxon>
        <taxon>Arachnida</taxon>
        <taxon>Araneae</taxon>
        <taxon>Araneomorphae</taxon>
        <taxon>Entelegynae</taxon>
        <taxon>Araneoidea</taxon>
        <taxon>Araneidae</taxon>
        <taxon>Araneus</taxon>
    </lineage>
</organism>
<accession>A0A4Y2AVW9</accession>
<reference evidence="2 3" key="1">
    <citation type="journal article" date="2019" name="Sci. Rep.">
        <title>Orb-weaving spider Araneus ventricosus genome elucidates the spidroin gene catalogue.</title>
        <authorList>
            <person name="Kono N."/>
            <person name="Nakamura H."/>
            <person name="Ohtoshi R."/>
            <person name="Moran D.A.P."/>
            <person name="Shinohara A."/>
            <person name="Yoshida Y."/>
            <person name="Fujiwara M."/>
            <person name="Mori M."/>
            <person name="Tomita M."/>
            <person name="Arakawa K."/>
        </authorList>
    </citation>
    <scope>NUCLEOTIDE SEQUENCE [LARGE SCALE GENOMIC DNA]</scope>
</reference>
<evidence type="ECO:0000313" key="3">
    <source>
        <dbReference type="Proteomes" id="UP000499080"/>
    </source>
</evidence>
<protein>
    <submittedName>
        <fullName evidence="2">Uncharacterized protein</fullName>
    </submittedName>
</protein>
<feature type="chain" id="PRO_5021442176" evidence="1">
    <location>
        <begin position="26"/>
        <end position="114"/>
    </location>
</feature>
<dbReference type="EMBL" id="BGPR01000036">
    <property type="protein sequence ID" value="GBL84211.1"/>
    <property type="molecule type" value="Genomic_DNA"/>
</dbReference>
<sequence length="114" mass="12744">MAEETYHIILLVVLIRFNPFAGTVSWEIRPPQPNMFLDSIGIDFYVCHIYVTSGSGKKRLCHIYETPGSGKKRLCHIYVTSGSGKSSVPKSCLITWGHPKNLARSWGGFNGDKE</sequence>
<proteinExistence type="predicted"/>
<evidence type="ECO:0000313" key="2">
    <source>
        <dbReference type="EMBL" id="GBL84211.1"/>
    </source>
</evidence>
<name>A0A4Y2AVW9_ARAVE</name>
<gene>
    <name evidence="2" type="ORF">AVEN_118610_1</name>
</gene>